<evidence type="ECO:0000313" key="5">
    <source>
        <dbReference type="EMBL" id="EFX37419.1"/>
    </source>
</evidence>
<dbReference type="HOGENOM" id="CLU_119090_2_1_9"/>
<keyword evidence="3" id="KW-0238">DNA-binding</keyword>
<keyword evidence="4" id="KW-0804">Transcription</keyword>
<evidence type="ECO:0000256" key="2">
    <source>
        <dbReference type="ARBA" id="ARBA00023015"/>
    </source>
</evidence>
<dbReference type="GO" id="GO:0045892">
    <property type="term" value="P:negative regulation of DNA-templated transcription"/>
    <property type="evidence" value="ECO:0007669"/>
    <property type="project" value="InterPro"/>
</dbReference>
<dbReference type="AlphaFoldDB" id="E8JYN7"/>
<dbReference type="EMBL" id="AEVD01000004">
    <property type="protein sequence ID" value="EFX37419.1"/>
    <property type="molecule type" value="Genomic_DNA"/>
</dbReference>
<dbReference type="InterPro" id="IPR005650">
    <property type="entry name" value="BlaI_family"/>
</dbReference>
<dbReference type="Pfam" id="PF03965">
    <property type="entry name" value="Penicillinase_R"/>
    <property type="match status" value="1"/>
</dbReference>
<dbReference type="InterPro" id="IPR036390">
    <property type="entry name" value="WH_DNA-bd_sf"/>
</dbReference>
<dbReference type="PIRSF" id="PIRSF019455">
    <property type="entry name" value="CopR_AtkY"/>
    <property type="match status" value="1"/>
</dbReference>
<keyword evidence="6" id="KW-1185">Reference proteome</keyword>
<evidence type="ECO:0000256" key="1">
    <source>
        <dbReference type="ARBA" id="ARBA00011046"/>
    </source>
</evidence>
<protein>
    <submittedName>
        <fullName evidence="5">Copper transport repressor, CopY/TcrY family</fullName>
    </submittedName>
</protein>
<name>E8JYN7_9STRE</name>
<comment type="caution">
    <text evidence="5">The sequence shown here is derived from an EMBL/GenBank/DDBJ whole genome shotgun (WGS) entry which is preliminary data.</text>
</comment>
<gene>
    <name evidence="5" type="primary">copY</name>
    <name evidence="5" type="ORF">HMPREF9423_0403</name>
</gene>
<comment type="similarity">
    <text evidence="1">Belongs to the BlaI transcriptional regulatory family.</text>
</comment>
<evidence type="ECO:0000313" key="6">
    <source>
        <dbReference type="Proteomes" id="UP000002815"/>
    </source>
</evidence>
<evidence type="ECO:0000256" key="4">
    <source>
        <dbReference type="ARBA" id="ARBA00023163"/>
    </source>
</evidence>
<sequence length="141" mass="16084">MTNVDFGGVLMQISDAEWQVMKIIWMQGEQTSTDLIKVLEKRFSWSKSTIQTLLARLVEKECLTREKQGKSFVYSSLLTPDDSRGLMVQDIKDKLCSRRIKLLLADLIEECDFTLADLEGLEEVISKKKASAVTEVRCNCM</sequence>
<evidence type="ECO:0000256" key="3">
    <source>
        <dbReference type="ARBA" id="ARBA00023125"/>
    </source>
</evidence>
<dbReference type="eggNOG" id="COG3682">
    <property type="taxonomic scope" value="Bacteria"/>
</dbReference>
<organism evidence="5 6">
    <name type="scientific">Streptococcus infantis ATCC 700779</name>
    <dbReference type="NCBI Taxonomy" id="889204"/>
    <lineage>
        <taxon>Bacteria</taxon>
        <taxon>Bacillati</taxon>
        <taxon>Bacillota</taxon>
        <taxon>Bacilli</taxon>
        <taxon>Lactobacillales</taxon>
        <taxon>Streptococcaceae</taxon>
        <taxon>Streptococcus</taxon>
    </lineage>
</organism>
<dbReference type="InterPro" id="IPR036388">
    <property type="entry name" value="WH-like_DNA-bd_sf"/>
</dbReference>
<keyword evidence="2" id="KW-0805">Transcription regulation</keyword>
<dbReference type="NCBIfam" id="TIGR02698">
    <property type="entry name" value="CopY_TcrY"/>
    <property type="match status" value="1"/>
</dbReference>
<dbReference type="Proteomes" id="UP000002815">
    <property type="component" value="Unassembled WGS sequence"/>
</dbReference>
<accession>E8JYN7</accession>
<dbReference type="InterPro" id="IPR014071">
    <property type="entry name" value="Cu_transp_CopY/TcrY"/>
</dbReference>
<dbReference type="Gene3D" id="1.10.10.10">
    <property type="entry name" value="Winged helix-like DNA-binding domain superfamily/Winged helix DNA-binding domain"/>
    <property type="match status" value="1"/>
</dbReference>
<proteinExistence type="inferred from homology"/>
<reference evidence="5 6" key="1">
    <citation type="submission" date="2010-12" db="EMBL/GenBank/DDBJ databases">
        <authorList>
            <person name="Muzny D."/>
            <person name="Qin X."/>
            <person name="Deng J."/>
            <person name="Jiang H."/>
            <person name="Liu Y."/>
            <person name="Qu J."/>
            <person name="Song X.-Z."/>
            <person name="Zhang L."/>
            <person name="Thornton R."/>
            <person name="Coyle M."/>
            <person name="Francisco L."/>
            <person name="Jackson L."/>
            <person name="Javaid M."/>
            <person name="Korchina V."/>
            <person name="Kovar C."/>
            <person name="Mata R."/>
            <person name="Mathew T."/>
            <person name="Ngo R."/>
            <person name="Nguyen L."/>
            <person name="Nguyen N."/>
            <person name="Okwuonu G."/>
            <person name="Ongeri F."/>
            <person name="Pham C."/>
            <person name="Simmons D."/>
            <person name="Wilczek-Boney K."/>
            <person name="Hale W."/>
            <person name="Jakkamsetti A."/>
            <person name="Pham P."/>
            <person name="Ruth R."/>
            <person name="San Lucas F."/>
            <person name="Warren J."/>
            <person name="Zhang J."/>
            <person name="Zhao Z."/>
            <person name="Zhou C."/>
            <person name="Zhu D."/>
            <person name="Lee S."/>
            <person name="Bess C."/>
            <person name="Blankenburg K."/>
            <person name="Forbes L."/>
            <person name="Fu Q."/>
            <person name="Gubbala S."/>
            <person name="Hirani K."/>
            <person name="Jayaseelan J.C."/>
            <person name="Lara F."/>
            <person name="Munidasa M."/>
            <person name="Palculict T."/>
            <person name="Patil S."/>
            <person name="Pu L.-L."/>
            <person name="Saada N."/>
            <person name="Tang L."/>
            <person name="Weissenberger G."/>
            <person name="Zhu Y."/>
            <person name="Hemphill L."/>
            <person name="Shang Y."/>
            <person name="Youmans B."/>
            <person name="Ayvaz T."/>
            <person name="Ross M."/>
            <person name="Santibanez J."/>
            <person name="Aqrawi P."/>
            <person name="Gross S."/>
            <person name="Joshi V."/>
            <person name="Fowler G."/>
            <person name="Nazareth L."/>
            <person name="Reid J."/>
            <person name="Worley K."/>
            <person name="Petrosino J."/>
            <person name="Highlander S."/>
            <person name="Gibbs R."/>
        </authorList>
    </citation>
    <scope>NUCLEOTIDE SEQUENCE [LARGE SCALE GENOMIC DNA]</scope>
    <source>
        <strain evidence="5 6">ATCC 700779</strain>
    </source>
</reference>
<dbReference type="GO" id="GO:0003677">
    <property type="term" value="F:DNA binding"/>
    <property type="evidence" value="ECO:0007669"/>
    <property type="project" value="UniProtKB-KW"/>
</dbReference>
<dbReference type="SUPFAM" id="SSF46785">
    <property type="entry name" value="Winged helix' DNA-binding domain"/>
    <property type="match status" value="1"/>
</dbReference>